<dbReference type="EMBL" id="CAJOBO010000271">
    <property type="protein sequence ID" value="CAF4179699.1"/>
    <property type="molecule type" value="Genomic_DNA"/>
</dbReference>
<dbReference type="InterPro" id="IPR037191">
    <property type="entry name" value="VPS9_dom_sf"/>
</dbReference>
<gene>
    <name evidence="11" type="ORF">HFQ381_LOCUS6145</name>
</gene>
<dbReference type="GO" id="GO:0030139">
    <property type="term" value="C:endocytic vesicle"/>
    <property type="evidence" value="ECO:0007669"/>
    <property type="project" value="TreeGrafter"/>
</dbReference>
<dbReference type="CDD" id="cd00063">
    <property type="entry name" value="FN3"/>
    <property type="match status" value="1"/>
</dbReference>
<evidence type="ECO:0000256" key="1">
    <source>
        <dbReference type="ARBA" id="ARBA00004170"/>
    </source>
</evidence>
<dbReference type="GO" id="GO:0016020">
    <property type="term" value="C:membrane"/>
    <property type="evidence" value="ECO:0007669"/>
    <property type="project" value="UniProtKB-SubCell"/>
</dbReference>
<comment type="subcellular location">
    <subcellularLocation>
        <location evidence="1">Membrane</location>
        <topology evidence="1">Peripheral membrane protein</topology>
    </subcellularLocation>
</comment>
<dbReference type="GO" id="GO:0031267">
    <property type="term" value="F:small GTPase binding"/>
    <property type="evidence" value="ECO:0007669"/>
    <property type="project" value="TreeGrafter"/>
</dbReference>
<keyword evidence="3" id="KW-0254">Endocytosis</keyword>
<feature type="region of interest" description="Disordered" evidence="7">
    <location>
        <begin position="16"/>
        <end position="67"/>
    </location>
</feature>
<feature type="region of interest" description="Disordered" evidence="7">
    <location>
        <begin position="1243"/>
        <end position="1292"/>
    </location>
</feature>
<feature type="region of interest" description="Disordered" evidence="7">
    <location>
        <begin position="1102"/>
        <end position="1141"/>
    </location>
</feature>
<feature type="compositionally biased region" description="Basic and acidic residues" evidence="7">
    <location>
        <begin position="1598"/>
        <end position="1611"/>
    </location>
</feature>
<comment type="similarity">
    <text evidence="2">Belongs to the GAPVD1 family.</text>
</comment>
<feature type="domain" description="VPS9" evidence="10">
    <location>
        <begin position="1918"/>
        <end position="2054"/>
    </location>
</feature>
<evidence type="ECO:0000256" key="2">
    <source>
        <dbReference type="ARBA" id="ARBA00008489"/>
    </source>
</evidence>
<feature type="domain" description="Ras-GAP" evidence="8">
    <location>
        <begin position="785"/>
        <end position="995"/>
    </location>
</feature>
<feature type="compositionally biased region" description="Low complexity" evidence="7">
    <location>
        <begin position="1536"/>
        <end position="1552"/>
    </location>
</feature>
<feature type="compositionally biased region" description="Polar residues" evidence="7">
    <location>
        <begin position="1553"/>
        <end position="1572"/>
    </location>
</feature>
<feature type="domain" description="Fibronectin type-III" evidence="9">
    <location>
        <begin position="524"/>
        <end position="625"/>
    </location>
</feature>
<dbReference type="InterPro" id="IPR001936">
    <property type="entry name" value="RasGAP_dom"/>
</dbReference>
<dbReference type="PROSITE" id="PS51205">
    <property type="entry name" value="VPS9"/>
    <property type="match status" value="1"/>
</dbReference>
<evidence type="ECO:0000256" key="3">
    <source>
        <dbReference type="ARBA" id="ARBA00022583"/>
    </source>
</evidence>
<dbReference type="InterPro" id="IPR036116">
    <property type="entry name" value="FN3_sf"/>
</dbReference>
<dbReference type="InterPro" id="IPR008936">
    <property type="entry name" value="Rho_GTPase_activation_prot"/>
</dbReference>
<feature type="compositionally biased region" description="Polar residues" evidence="7">
    <location>
        <begin position="1612"/>
        <end position="1621"/>
    </location>
</feature>
<feature type="compositionally biased region" description="Polar residues" evidence="7">
    <location>
        <begin position="57"/>
        <end position="67"/>
    </location>
</feature>
<sequence length="2054" mass="231175">MSAGILPDIYRYTARKSTVSKTSKSSNVSMCNNSNPSPPPPTTTTTTTSTTHYSAYHSDNNSKQSPLLDTTEHTIKLEEEIPQPLESFIILPDNEIEQMIIGDNNNEQTNEEIVHNIIEQIKNQIVQSSSATIVSSSNQITQNFSIDTQDIHKIIGSIMNRMNENDHEESLSSTVDNKIEENVNTNLEDETTPMESDQPATNLSRSRIDDDIVELEETPSNDNSHTCTCRCHKPNSPHNNEYIQFEQALKQARLEQQQERSLNNNRLIQTLKRQHEELLNIYQQNKSLKQFNLTKIDREQQTTKLSQNDSQVQTDLTPINNNKLLAPKQQKSLIIPIIGSHTSNNNNNNGPLLATRNNSVYNSISSLPQVASRLSSNAIATTTLTSKTSTVTIKSATVTNGQAITSNPLAPPPPLLLPPPPLLSTTIPHDVVDLTEEDEDDTMHRLPAQRITATRQSTSFIQPSIPTTTTLTPAATATATRIRSTTATATSTTINRTIRPNTSLPNGQVVPLRPLPEHNPCDHTIARPQLNIAQENTTVRLTWNLQSTPMESIQNYEIYAYKQNAALTASDWKKIGTVKSMRLPMAVTLKEFQSNSHYAFAVRAVSINNNIGPFCEPKTIFTGNTPVQPLHTSQLLNVSTYEELIELVKKLKRERSFVSAEQKRIREQYTQLLKLAEHVQHRQWITSHQRYILTSLIYPNRNDQNIQTKSCFQHIQILDNITFIDSYKYFNYLQDLPYLRLLTFLRQQPNLLAVCLATIEKNDGLLLNSIIPILISSLFNQCLYYDDELFILELLRSLIDIQLKNESNPRIVLQRSSCSFKIVFDSLLTSSQSCKLFLTAALHEPIMQLLIDDEYFYDINPDVSLNRFSKQERIKKFGQPGTRDYLDKIQKYRNVIITKLYTFTCTFIESLRNSLSFFPTSLSFLISQMFIILSQSSELSSREIRCLCCDIIMTLFIGPAICEPEKHGIIADIPISTIARHNLNQIAIILQTLAMSNDTESKTKDLYSKFKENCVSSILDNFIDSSRNVMFPIRSSTLSSSSITRNIILITQKQLRQLILFCRRAVNDISDSELKQQLDTYLRALLPLEECLKSPPPPVLPPIPPVNEHHTDHNNRHQHRKPNGTRGDACAQKPERNENTQFPEEVIVFTLESSDNECPGMLPEDKVLQENERTKLIKTSSTNEYDAAATEKRLRFRLNDNCSVGNISDNLEGLEGISEGAASTGNLSVTSSCDDLDKATNEIETDPLFDNGSVSGRATPNLSGRDTPSSHISLDSSDRRATSTNNPHVNTQDSVINSQITGTSTIHNHLAGSIQRGPALPIVVQKPFREDVPDKFNLFDLPQQRPTLEAGDETRSTISDNWSTMNAGVSEIDGQEQAAARLIEITEELPIIEPRGNNRILLPENNSIALNNMNKPIDQQSDCWSTEAFASDSETYSEDGSNMLRLVTNQNTTSASNFNELTVPSFSTDNNSVASSSSRLADPVDILLMKSSLESLPSISDSGILLDSGKFSQQTITPLKSPTDPRSVHFPLIDLSNTSPNNNASNENSSQNLPPSNAGISTSIIKPSPSNKSNEKRSSNAISALRRRFVGSGSSNSNRRDRSIPEDDHAQIEQQNSIDTTSADDILARYSNKGSTNIESGSKITTTADESHTETIIVETFADTIPYYDPTNLDTCRAFIDAKKKLRIVLASADTDSVNYLNSPINFSQYLPQQQQQQNCSSSSSSSVSSNRKSSNNLILFLRSQLYEAIALQDRDLQAQLYETLRCVQQFNENECKELIRSMIDDYRSRSVYIAYLVKNNENLLNSTYHQARLLVRIQRDQDLCKQNLINYLIKLFLDSKEHLLQKLIDKFSHLSIAEEKMHLLELFLQDCCREITSDINWKTASPEQLSMSQTSIERMVMAKIYTAALYPNGQIDVQRDQIFSGHIRTLAEQLDPNHQKLRIQKLYQRECPWPSAQAELRLINAYKTPRDKLGCVQRCIRIIQNLIRLASNSAAGADDTIPILIYVIVKANPPNLLSIMQYVQDLYSSRFTDEESYYWTMFVSGVKFIHEMI</sequence>
<feature type="region of interest" description="Disordered" evidence="7">
    <location>
        <begin position="184"/>
        <end position="205"/>
    </location>
</feature>
<dbReference type="InterPro" id="IPR003123">
    <property type="entry name" value="VPS9"/>
</dbReference>
<dbReference type="Proteomes" id="UP000663851">
    <property type="component" value="Unassembled WGS sequence"/>
</dbReference>
<feature type="compositionally biased region" description="Polar residues" evidence="7">
    <location>
        <begin position="1252"/>
        <end position="1275"/>
    </location>
</feature>
<dbReference type="PANTHER" id="PTHR23101:SF25">
    <property type="entry name" value="GTPASE-ACTIVATING PROTEIN AND VPS9 DOMAIN-CONTAINING PROTEIN 1"/>
    <property type="match status" value="1"/>
</dbReference>
<dbReference type="Pfam" id="PF18151">
    <property type="entry name" value="DUF5601"/>
    <property type="match status" value="1"/>
</dbReference>
<comment type="caution">
    <text evidence="11">The sequence shown here is derived from an EMBL/GenBank/DDBJ whole genome shotgun (WGS) entry which is preliminary data.</text>
</comment>
<evidence type="ECO:0000313" key="12">
    <source>
        <dbReference type="Proteomes" id="UP000663851"/>
    </source>
</evidence>
<dbReference type="PROSITE" id="PS50853">
    <property type="entry name" value="FN3"/>
    <property type="match status" value="1"/>
</dbReference>
<dbReference type="SUPFAM" id="SSF48350">
    <property type="entry name" value="GTPase activation domain, GAP"/>
    <property type="match status" value="1"/>
</dbReference>
<feature type="region of interest" description="Disordered" evidence="7">
    <location>
        <begin position="1516"/>
        <end position="1621"/>
    </location>
</feature>
<evidence type="ECO:0000256" key="4">
    <source>
        <dbReference type="ARBA" id="ARBA00022658"/>
    </source>
</evidence>
<feature type="compositionally biased region" description="Polar residues" evidence="7">
    <location>
        <begin position="1282"/>
        <end position="1292"/>
    </location>
</feature>
<dbReference type="InterPro" id="IPR003961">
    <property type="entry name" value="FN3_dom"/>
</dbReference>
<proteinExistence type="inferred from homology"/>
<evidence type="ECO:0000256" key="5">
    <source>
        <dbReference type="ARBA" id="ARBA00023136"/>
    </source>
</evidence>
<dbReference type="Gene3D" id="2.60.40.10">
    <property type="entry name" value="Immunoglobulins"/>
    <property type="match status" value="1"/>
</dbReference>
<dbReference type="SUPFAM" id="SSF49265">
    <property type="entry name" value="Fibronectin type III"/>
    <property type="match status" value="1"/>
</dbReference>
<dbReference type="InterPro" id="IPR045046">
    <property type="entry name" value="Vps9-like"/>
</dbReference>
<dbReference type="Pfam" id="PF16794">
    <property type="entry name" value="fn3_4"/>
    <property type="match status" value="1"/>
</dbReference>
<dbReference type="GO" id="GO:0006897">
    <property type="term" value="P:endocytosis"/>
    <property type="evidence" value="ECO:0007669"/>
    <property type="project" value="UniProtKB-KW"/>
</dbReference>
<evidence type="ECO:0000313" key="11">
    <source>
        <dbReference type="EMBL" id="CAF4179699.1"/>
    </source>
</evidence>
<dbReference type="PROSITE" id="PS50018">
    <property type="entry name" value="RAS_GTPASE_ACTIV_2"/>
    <property type="match status" value="1"/>
</dbReference>
<evidence type="ECO:0000256" key="7">
    <source>
        <dbReference type="SAM" id="MobiDB-lite"/>
    </source>
</evidence>
<protein>
    <submittedName>
        <fullName evidence="11">Uncharacterized protein</fullName>
    </submittedName>
</protein>
<dbReference type="GO" id="GO:0005085">
    <property type="term" value="F:guanyl-nucleotide exchange factor activity"/>
    <property type="evidence" value="ECO:0007669"/>
    <property type="project" value="UniProtKB-KW"/>
</dbReference>
<evidence type="ECO:0000259" key="8">
    <source>
        <dbReference type="PROSITE" id="PS50018"/>
    </source>
</evidence>
<dbReference type="SUPFAM" id="SSF109993">
    <property type="entry name" value="VPS9 domain"/>
    <property type="match status" value="1"/>
</dbReference>
<accession>A0A820AM46</accession>
<dbReference type="GO" id="GO:0005829">
    <property type="term" value="C:cytosol"/>
    <property type="evidence" value="ECO:0007669"/>
    <property type="project" value="TreeGrafter"/>
</dbReference>
<keyword evidence="5" id="KW-0472">Membrane</keyword>
<keyword evidence="4" id="KW-0344">Guanine-nucleotide releasing factor</keyword>
<reference evidence="11" key="1">
    <citation type="submission" date="2021-02" db="EMBL/GenBank/DDBJ databases">
        <authorList>
            <person name="Nowell W R."/>
        </authorList>
    </citation>
    <scope>NUCLEOTIDE SEQUENCE</scope>
</reference>
<dbReference type="SMART" id="SM00167">
    <property type="entry name" value="VPS9"/>
    <property type="match status" value="1"/>
</dbReference>
<dbReference type="InterPro" id="IPR013783">
    <property type="entry name" value="Ig-like_fold"/>
</dbReference>
<dbReference type="Gene3D" id="1.10.506.10">
    <property type="entry name" value="GTPase Activation - p120gap, domain 1"/>
    <property type="match status" value="1"/>
</dbReference>
<evidence type="ECO:0000259" key="9">
    <source>
        <dbReference type="PROSITE" id="PS50853"/>
    </source>
</evidence>
<dbReference type="Pfam" id="PF02204">
    <property type="entry name" value="VPS9"/>
    <property type="match status" value="1"/>
</dbReference>
<dbReference type="InterPro" id="IPR056565">
    <property type="entry name" value="Fn3_ATF7IP"/>
</dbReference>
<feature type="compositionally biased region" description="Low complexity" evidence="7">
    <location>
        <begin position="16"/>
        <end position="35"/>
    </location>
</feature>
<feature type="coiled-coil region" evidence="6">
    <location>
        <begin position="641"/>
        <end position="668"/>
    </location>
</feature>
<keyword evidence="6" id="KW-0175">Coiled coil</keyword>
<organism evidence="11 12">
    <name type="scientific">Rotaria socialis</name>
    <dbReference type="NCBI Taxonomy" id="392032"/>
    <lineage>
        <taxon>Eukaryota</taxon>
        <taxon>Metazoa</taxon>
        <taxon>Spiralia</taxon>
        <taxon>Gnathifera</taxon>
        <taxon>Rotifera</taxon>
        <taxon>Eurotatoria</taxon>
        <taxon>Bdelloidea</taxon>
        <taxon>Philodinida</taxon>
        <taxon>Philodinidae</taxon>
        <taxon>Rotaria</taxon>
    </lineage>
</organism>
<dbReference type="InterPro" id="IPR041545">
    <property type="entry name" value="DUF5601"/>
</dbReference>
<dbReference type="PANTHER" id="PTHR23101">
    <property type="entry name" value="RAB GDP/GTP EXCHANGE FACTOR"/>
    <property type="match status" value="1"/>
</dbReference>
<feature type="compositionally biased region" description="Polar residues" evidence="7">
    <location>
        <begin position="193"/>
        <end position="205"/>
    </location>
</feature>
<dbReference type="Gene3D" id="1.20.1050.80">
    <property type="entry name" value="VPS9 domain"/>
    <property type="match status" value="1"/>
</dbReference>
<evidence type="ECO:0000256" key="6">
    <source>
        <dbReference type="SAM" id="Coils"/>
    </source>
</evidence>
<evidence type="ECO:0000259" key="10">
    <source>
        <dbReference type="PROSITE" id="PS51205"/>
    </source>
</evidence>
<name>A0A820AM46_9BILA</name>